<evidence type="ECO:0000259" key="5">
    <source>
        <dbReference type="PROSITE" id="PS50893"/>
    </source>
</evidence>
<dbReference type="EMBL" id="DVFZ01000037">
    <property type="protein sequence ID" value="HIQ82206.1"/>
    <property type="molecule type" value="Genomic_DNA"/>
</dbReference>
<dbReference type="Gene3D" id="3.40.50.300">
    <property type="entry name" value="P-loop containing nucleotide triphosphate hydrolases"/>
    <property type="match status" value="1"/>
</dbReference>
<accession>A0A9D1CVX9</accession>
<comment type="caution">
    <text evidence="6">The sequence shown here is derived from an EMBL/GenBank/DDBJ whole genome shotgun (WGS) entry which is preliminary data.</text>
</comment>
<comment type="similarity">
    <text evidence="1">Belongs to the ABC transporter superfamily.</text>
</comment>
<sequence>MIELKKVSKSYGAQKVLDDVTVTLERGRVHGFVGRNGSGKTVLMKCIAGLARPDAGEVYVDGRRIGTELETPPDMGAIIEVPGFLPNASGYKNLKYLADISGRAGDQEIRAAMQRCGLDPDMRKWVSKYSLGMRQRLGIAQAIMEDPSLLILDEPMNGLDNAGVEDARRLLMELKEKGKTIILASHNQQDIDALCDAVYEMNAGRLTRVR</sequence>
<evidence type="ECO:0000313" key="6">
    <source>
        <dbReference type="EMBL" id="HIQ82206.1"/>
    </source>
</evidence>
<keyword evidence="4 6" id="KW-0067">ATP-binding</keyword>
<keyword evidence="2" id="KW-0813">Transport</keyword>
<dbReference type="InterPro" id="IPR003439">
    <property type="entry name" value="ABC_transporter-like_ATP-bd"/>
</dbReference>
<dbReference type="AlphaFoldDB" id="A0A9D1CVX9"/>
<protein>
    <submittedName>
        <fullName evidence="6">ATP-binding cassette domain-containing protein</fullName>
    </submittedName>
</protein>
<gene>
    <name evidence="6" type="ORF">IAA52_03805</name>
</gene>
<name>A0A9D1CVX9_9FIRM</name>
<proteinExistence type="inferred from homology"/>
<dbReference type="Pfam" id="PF00005">
    <property type="entry name" value="ABC_tran"/>
    <property type="match status" value="1"/>
</dbReference>
<dbReference type="InterPro" id="IPR017871">
    <property type="entry name" value="ABC_transporter-like_CS"/>
</dbReference>
<organism evidence="6 7">
    <name type="scientific">Candidatus Pullichristensenella stercorigallinarum</name>
    <dbReference type="NCBI Taxonomy" id="2840909"/>
    <lineage>
        <taxon>Bacteria</taxon>
        <taxon>Bacillati</taxon>
        <taxon>Bacillota</taxon>
        <taxon>Clostridia</taxon>
        <taxon>Candidatus Pullichristensenella</taxon>
    </lineage>
</organism>
<evidence type="ECO:0000256" key="3">
    <source>
        <dbReference type="ARBA" id="ARBA00022741"/>
    </source>
</evidence>
<reference evidence="6" key="2">
    <citation type="journal article" date="2021" name="PeerJ">
        <title>Extensive microbial diversity within the chicken gut microbiome revealed by metagenomics and culture.</title>
        <authorList>
            <person name="Gilroy R."/>
            <person name="Ravi A."/>
            <person name="Getino M."/>
            <person name="Pursley I."/>
            <person name="Horton D.L."/>
            <person name="Alikhan N.F."/>
            <person name="Baker D."/>
            <person name="Gharbi K."/>
            <person name="Hall N."/>
            <person name="Watson M."/>
            <person name="Adriaenssens E.M."/>
            <person name="Foster-Nyarko E."/>
            <person name="Jarju S."/>
            <person name="Secka A."/>
            <person name="Antonio M."/>
            <person name="Oren A."/>
            <person name="Chaudhuri R.R."/>
            <person name="La Ragione R."/>
            <person name="Hildebrand F."/>
            <person name="Pallen M.J."/>
        </authorList>
    </citation>
    <scope>NUCLEOTIDE SEQUENCE</scope>
    <source>
        <strain evidence="6">ChiSjej6B24-2974</strain>
    </source>
</reference>
<evidence type="ECO:0000256" key="4">
    <source>
        <dbReference type="ARBA" id="ARBA00022840"/>
    </source>
</evidence>
<dbReference type="PROSITE" id="PS50893">
    <property type="entry name" value="ABC_TRANSPORTER_2"/>
    <property type="match status" value="1"/>
</dbReference>
<dbReference type="SUPFAM" id="SSF52540">
    <property type="entry name" value="P-loop containing nucleoside triphosphate hydrolases"/>
    <property type="match status" value="1"/>
</dbReference>
<dbReference type="GO" id="GO:0016887">
    <property type="term" value="F:ATP hydrolysis activity"/>
    <property type="evidence" value="ECO:0007669"/>
    <property type="project" value="InterPro"/>
</dbReference>
<dbReference type="PROSITE" id="PS00211">
    <property type="entry name" value="ABC_TRANSPORTER_1"/>
    <property type="match status" value="1"/>
</dbReference>
<dbReference type="Proteomes" id="UP000824260">
    <property type="component" value="Unassembled WGS sequence"/>
</dbReference>
<dbReference type="PANTHER" id="PTHR43335">
    <property type="entry name" value="ABC TRANSPORTER, ATP-BINDING PROTEIN"/>
    <property type="match status" value="1"/>
</dbReference>
<dbReference type="PANTHER" id="PTHR43335:SF4">
    <property type="entry name" value="ABC TRANSPORTER, ATP-BINDING PROTEIN"/>
    <property type="match status" value="1"/>
</dbReference>
<dbReference type="GO" id="GO:0005524">
    <property type="term" value="F:ATP binding"/>
    <property type="evidence" value="ECO:0007669"/>
    <property type="project" value="UniProtKB-KW"/>
</dbReference>
<feature type="domain" description="ABC transporter" evidence="5">
    <location>
        <begin position="2"/>
        <end position="209"/>
    </location>
</feature>
<reference evidence="6" key="1">
    <citation type="submission" date="2020-10" db="EMBL/GenBank/DDBJ databases">
        <authorList>
            <person name="Gilroy R."/>
        </authorList>
    </citation>
    <scope>NUCLEOTIDE SEQUENCE</scope>
    <source>
        <strain evidence="6">ChiSjej6B24-2974</strain>
    </source>
</reference>
<keyword evidence="3" id="KW-0547">Nucleotide-binding</keyword>
<evidence type="ECO:0000256" key="2">
    <source>
        <dbReference type="ARBA" id="ARBA00022448"/>
    </source>
</evidence>
<dbReference type="InterPro" id="IPR027417">
    <property type="entry name" value="P-loop_NTPase"/>
</dbReference>
<evidence type="ECO:0000313" key="7">
    <source>
        <dbReference type="Proteomes" id="UP000824260"/>
    </source>
</evidence>
<dbReference type="SMART" id="SM00382">
    <property type="entry name" value="AAA"/>
    <property type="match status" value="1"/>
</dbReference>
<evidence type="ECO:0000256" key="1">
    <source>
        <dbReference type="ARBA" id="ARBA00005417"/>
    </source>
</evidence>
<dbReference type="InterPro" id="IPR003593">
    <property type="entry name" value="AAA+_ATPase"/>
</dbReference>